<evidence type="ECO:0000313" key="1">
    <source>
        <dbReference type="EMBL" id="OEU96736.1"/>
    </source>
</evidence>
<dbReference type="EMBL" id="LJGU01000135">
    <property type="protein sequence ID" value="OEU96736.1"/>
    <property type="molecule type" value="Genomic_DNA"/>
</dbReference>
<accession>A0A1E7JYR4</accession>
<dbReference type="STRING" id="1075402.AN216_19115"/>
<name>A0A1E7JYR4_9ACTN</name>
<protein>
    <recommendedName>
        <fullName evidence="3">DUF4235 domain-containing protein</fullName>
    </recommendedName>
</protein>
<comment type="caution">
    <text evidence="1">The sequence shown here is derived from an EMBL/GenBank/DDBJ whole genome shotgun (WGS) entry which is preliminary data.</text>
</comment>
<organism evidence="1 2">
    <name type="scientific">Streptomyces oceani</name>
    <dbReference type="NCBI Taxonomy" id="1075402"/>
    <lineage>
        <taxon>Bacteria</taxon>
        <taxon>Bacillati</taxon>
        <taxon>Actinomycetota</taxon>
        <taxon>Actinomycetes</taxon>
        <taxon>Kitasatosporales</taxon>
        <taxon>Streptomycetaceae</taxon>
        <taxon>Streptomyces</taxon>
    </lineage>
</organism>
<proteinExistence type="predicted"/>
<keyword evidence="2" id="KW-1185">Reference proteome</keyword>
<reference evidence="1 2" key="1">
    <citation type="journal article" date="2016" name="Front. Microbiol.">
        <title>Comparative Genomics Analysis of Streptomyces Species Reveals Their Adaptation to the Marine Environment and Their Diversity at the Genomic Level.</title>
        <authorList>
            <person name="Tian X."/>
            <person name="Zhang Z."/>
            <person name="Yang T."/>
            <person name="Chen M."/>
            <person name="Li J."/>
            <person name="Chen F."/>
            <person name="Yang J."/>
            <person name="Li W."/>
            <person name="Zhang B."/>
            <person name="Zhang Z."/>
            <person name="Wu J."/>
            <person name="Zhang C."/>
            <person name="Long L."/>
            <person name="Xiao J."/>
        </authorList>
    </citation>
    <scope>NUCLEOTIDE SEQUENCE [LARGE SCALE GENOMIC DNA]</scope>
    <source>
        <strain evidence="1 2">SCSIO 02100</strain>
    </source>
</reference>
<dbReference type="InterPro" id="IPR025329">
    <property type="entry name" value="DUF4235"/>
</dbReference>
<dbReference type="Proteomes" id="UP000176101">
    <property type="component" value="Unassembled WGS sequence"/>
</dbReference>
<dbReference type="AlphaFoldDB" id="A0A1E7JYR4"/>
<dbReference type="Pfam" id="PF14019">
    <property type="entry name" value="DUF4235"/>
    <property type="match status" value="1"/>
</dbReference>
<sequence>MTMSGRMYKLFQTGLSLGSGMLAGALFKKLWKAAPVGGDTAPAPTDEERRLREILLAAAVQGAVTGLVRAATSRGGAVGVRRATGSWPA</sequence>
<gene>
    <name evidence="1" type="ORF">AN216_19115</name>
</gene>
<evidence type="ECO:0000313" key="2">
    <source>
        <dbReference type="Proteomes" id="UP000176101"/>
    </source>
</evidence>
<evidence type="ECO:0008006" key="3">
    <source>
        <dbReference type="Google" id="ProtNLM"/>
    </source>
</evidence>